<name>A0AA40SXD9_9NOST</name>
<accession>A0AA40SXD9</accession>
<keyword evidence="1" id="KW-0812">Transmembrane</keyword>
<evidence type="ECO:0000256" key="1">
    <source>
        <dbReference type="SAM" id="Phobius"/>
    </source>
</evidence>
<dbReference type="Proteomes" id="UP001165986">
    <property type="component" value="Unassembled WGS sequence"/>
</dbReference>
<dbReference type="EMBL" id="VJXY01000012">
    <property type="protein sequence ID" value="MBD6616735.1"/>
    <property type="molecule type" value="Genomic_DNA"/>
</dbReference>
<feature type="transmembrane region" description="Helical" evidence="1">
    <location>
        <begin position="40"/>
        <end position="64"/>
    </location>
</feature>
<evidence type="ECO:0000313" key="2">
    <source>
        <dbReference type="EMBL" id="MBD6616735.1"/>
    </source>
</evidence>
<evidence type="ECO:0000313" key="3">
    <source>
        <dbReference type="Proteomes" id="UP001165986"/>
    </source>
</evidence>
<keyword evidence="1" id="KW-0472">Membrane</keyword>
<sequence>MKRGTNRKGRIRVASVYDTLRERREGHKERRKEKSRKFGAASRINGVMAVHNLIYLAAISILILSRVS</sequence>
<organism evidence="2 3">
    <name type="scientific">Komarekiella delphini-convector SJRDD-AB1</name>
    <dbReference type="NCBI Taxonomy" id="2593771"/>
    <lineage>
        <taxon>Bacteria</taxon>
        <taxon>Bacillati</taxon>
        <taxon>Cyanobacteriota</taxon>
        <taxon>Cyanophyceae</taxon>
        <taxon>Nostocales</taxon>
        <taxon>Nostocaceae</taxon>
        <taxon>Komarekiella</taxon>
        <taxon>Komarekiella delphini-convector</taxon>
    </lineage>
</organism>
<protein>
    <recommendedName>
        <fullName evidence="4">Transmembrane protein</fullName>
    </recommendedName>
</protein>
<gene>
    <name evidence="2" type="ORF">FNW02_13070</name>
</gene>
<reference evidence="2" key="1">
    <citation type="submission" date="2019-07" db="EMBL/GenBank/DDBJ databases">
        <title>Toxilogical consequences of a new and cryptic species of cyanobacteria (Komarekiella delphini-convector) recovered from the epidermis of a bottlenose dolphin and 1500 ft. in the air.</title>
        <authorList>
            <person name="Brown A.O."/>
            <person name="Dvorak P."/>
            <person name="Villanueva C.D."/>
            <person name="Foss A.J."/>
            <person name="Garvey A.D."/>
            <person name="Gibson Q.A."/>
            <person name="Johansen J.R."/>
            <person name="Casamatta D.A."/>
        </authorList>
    </citation>
    <scope>NUCLEOTIDE SEQUENCE</scope>
    <source>
        <strain evidence="2">SJRDD-AB1</strain>
    </source>
</reference>
<proteinExistence type="predicted"/>
<keyword evidence="3" id="KW-1185">Reference proteome</keyword>
<evidence type="ECO:0008006" key="4">
    <source>
        <dbReference type="Google" id="ProtNLM"/>
    </source>
</evidence>
<dbReference type="AlphaFoldDB" id="A0AA40SXD9"/>
<comment type="caution">
    <text evidence="2">The sequence shown here is derived from an EMBL/GenBank/DDBJ whole genome shotgun (WGS) entry which is preliminary data.</text>
</comment>
<keyword evidence="1" id="KW-1133">Transmembrane helix</keyword>